<gene>
    <name evidence="1" type="ORF">PFISCL1PPCAC_18202</name>
</gene>
<feature type="non-terminal residue" evidence="1">
    <location>
        <position position="1"/>
    </location>
</feature>
<evidence type="ECO:0000313" key="1">
    <source>
        <dbReference type="EMBL" id="GMT26905.1"/>
    </source>
</evidence>
<name>A0AAV5W8E9_9BILA</name>
<reference evidence="1" key="1">
    <citation type="submission" date="2023-10" db="EMBL/GenBank/DDBJ databases">
        <title>Genome assembly of Pristionchus species.</title>
        <authorList>
            <person name="Yoshida K."/>
            <person name="Sommer R.J."/>
        </authorList>
    </citation>
    <scope>NUCLEOTIDE SEQUENCE</scope>
    <source>
        <strain evidence="1">RS5133</strain>
    </source>
</reference>
<sequence>NCRFQGIDFTRCEGGLEDSLHHGMEEKKVIPSRICCTHELLYLQHLLYKTDFLPAHSLKDIVANVRQERAFP</sequence>
<accession>A0AAV5W8E9</accession>
<keyword evidence="2" id="KW-1185">Reference proteome</keyword>
<comment type="caution">
    <text evidence="1">The sequence shown here is derived from an EMBL/GenBank/DDBJ whole genome shotgun (WGS) entry which is preliminary data.</text>
</comment>
<evidence type="ECO:0000313" key="2">
    <source>
        <dbReference type="Proteomes" id="UP001432322"/>
    </source>
</evidence>
<proteinExistence type="predicted"/>
<dbReference type="EMBL" id="BTSY01000005">
    <property type="protein sequence ID" value="GMT26905.1"/>
    <property type="molecule type" value="Genomic_DNA"/>
</dbReference>
<dbReference type="AlphaFoldDB" id="A0AAV5W8E9"/>
<dbReference type="Proteomes" id="UP001432322">
    <property type="component" value="Unassembled WGS sequence"/>
</dbReference>
<protein>
    <submittedName>
        <fullName evidence="1">Uncharacterized protein</fullName>
    </submittedName>
</protein>
<feature type="non-terminal residue" evidence="1">
    <location>
        <position position="72"/>
    </location>
</feature>
<organism evidence="1 2">
    <name type="scientific">Pristionchus fissidentatus</name>
    <dbReference type="NCBI Taxonomy" id="1538716"/>
    <lineage>
        <taxon>Eukaryota</taxon>
        <taxon>Metazoa</taxon>
        <taxon>Ecdysozoa</taxon>
        <taxon>Nematoda</taxon>
        <taxon>Chromadorea</taxon>
        <taxon>Rhabditida</taxon>
        <taxon>Rhabditina</taxon>
        <taxon>Diplogasteromorpha</taxon>
        <taxon>Diplogasteroidea</taxon>
        <taxon>Neodiplogasteridae</taxon>
        <taxon>Pristionchus</taxon>
    </lineage>
</organism>